<sequence>MKKLVLVVLLFACGVSAAQDEGIHLWKVNDGEGSYEPLSALKMQKRLIATAEQFKEFSPLARVSHHDMAYPKDAEEYDAMEGSGILWVTSHSQIREELPLQNMRILIDGVGDLTTKAIRVIQTIEKDELVSSVLGQYRADAVYKVPFFKEVAGTALVADYAVNRADFLLGHFDSSFPDYLGPLRSIHDEFKYPTSVVFTAMLRREFPIFHSIFETESE</sequence>
<gene>
    <name evidence="1" type="ORF">METZ01_LOCUS191501</name>
</gene>
<name>A0A382DM00_9ZZZZ</name>
<accession>A0A382DM00</accession>
<dbReference type="AlphaFoldDB" id="A0A382DM00"/>
<dbReference type="EMBL" id="UINC01039734">
    <property type="protein sequence ID" value="SVB38647.1"/>
    <property type="molecule type" value="Genomic_DNA"/>
</dbReference>
<organism evidence="1">
    <name type="scientific">marine metagenome</name>
    <dbReference type="NCBI Taxonomy" id="408172"/>
    <lineage>
        <taxon>unclassified sequences</taxon>
        <taxon>metagenomes</taxon>
        <taxon>ecological metagenomes</taxon>
    </lineage>
</organism>
<evidence type="ECO:0000313" key="1">
    <source>
        <dbReference type="EMBL" id="SVB38647.1"/>
    </source>
</evidence>
<protein>
    <submittedName>
        <fullName evidence="1">Uncharacterized protein</fullName>
    </submittedName>
</protein>
<reference evidence="1" key="1">
    <citation type="submission" date="2018-05" db="EMBL/GenBank/DDBJ databases">
        <authorList>
            <person name="Lanie J.A."/>
            <person name="Ng W.-L."/>
            <person name="Kazmierczak K.M."/>
            <person name="Andrzejewski T.M."/>
            <person name="Davidsen T.M."/>
            <person name="Wayne K.J."/>
            <person name="Tettelin H."/>
            <person name="Glass J.I."/>
            <person name="Rusch D."/>
            <person name="Podicherti R."/>
            <person name="Tsui H.-C.T."/>
            <person name="Winkler M.E."/>
        </authorList>
    </citation>
    <scope>NUCLEOTIDE SEQUENCE</scope>
</reference>
<proteinExistence type="predicted"/>